<dbReference type="PROSITE" id="PS50943">
    <property type="entry name" value="HTH_CROC1"/>
    <property type="match status" value="1"/>
</dbReference>
<dbReference type="STRING" id="76728.AQ490_22150"/>
<dbReference type="Gene3D" id="1.10.260.40">
    <property type="entry name" value="lambda repressor-like DNA-binding domains"/>
    <property type="match status" value="1"/>
</dbReference>
<accession>A0A0T6LSU4</accession>
<protein>
    <submittedName>
        <fullName evidence="2">DNA-binding protein</fullName>
    </submittedName>
</protein>
<keyword evidence="3" id="KW-1185">Reference proteome</keyword>
<organism evidence="2 3">
    <name type="scientific">Wenjunlia vitaminophila</name>
    <name type="common">Streptomyces vitaminophilus</name>
    <dbReference type="NCBI Taxonomy" id="76728"/>
    <lineage>
        <taxon>Bacteria</taxon>
        <taxon>Bacillati</taxon>
        <taxon>Actinomycetota</taxon>
        <taxon>Actinomycetes</taxon>
        <taxon>Kitasatosporales</taxon>
        <taxon>Streptomycetaceae</taxon>
        <taxon>Wenjunlia</taxon>
    </lineage>
</organism>
<evidence type="ECO:0000259" key="1">
    <source>
        <dbReference type="PROSITE" id="PS50943"/>
    </source>
</evidence>
<dbReference type="CDD" id="cd00093">
    <property type="entry name" value="HTH_XRE"/>
    <property type="match status" value="1"/>
</dbReference>
<sequence length="279" mass="30793">MTTTTTTGPRKRDKDDDRPGIWVGYGKLVKLFREKAGLTQQQLAQALGYSVELVASVEQGRRPAKAAFTARAEEVLEAGGALRVLQENVDLAKLPEFFRDFAIIEAEAVSRCSYDPLLVPGLLQTEEYARALFSGHCPPLDDEVIEQHVEARLARQRLLTRTPLVDLSFVVGEAALLNPVGGPMTMRGQLQQLLSLGAYRNITIQVMPLTPGFHPGLNGPMVLLETPEHRRVGYIESQEVGVVITDQTSVSAFDQRYGKLRSQSLNVEESAQLIQRIGE</sequence>
<dbReference type="OrthoDB" id="5177600at2"/>
<proteinExistence type="predicted"/>
<dbReference type="Pfam" id="PF19054">
    <property type="entry name" value="DUF5753"/>
    <property type="match status" value="1"/>
</dbReference>
<dbReference type="SMART" id="SM00530">
    <property type="entry name" value="HTH_XRE"/>
    <property type="match status" value="1"/>
</dbReference>
<dbReference type="InterPro" id="IPR001387">
    <property type="entry name" value="Cro/C1-type_HTH"/>
</dbReference>
<evidence type="ECO:0000313" key="2">
    <source>
        <dbReference type="EMBL" id="KRV49017.1"/>
    </source>
</evidence>
<evidence type="ECO:0000313" key="3">
    <source>
        <dbReference type="Proteomes" id="UP000050867"/>
    </source>
</evidence>
<dbReference type="SUPFAM" id="SSF47413">
    <property type="entry name" value="lambda repressor-like DNA-binding domains"/>
    <property type="match status" value="1"/>
</dbReference>
<dbReference type="AlphaFoldDB" id="A0A0T6LSU4"/>
<dbReference type="InterPro" id="IPR043917">
    <property type="entry name" value="DUF5753"/>
</dbReference>
<dbReference type="Pfam" id="PF13560">
    <property type="entry name" value="HTH_31"/>
    <property type="match status" value="1"/>
</dbReference>
<gene>
    <name evidence="2" type="ORF">AQ490_22150</name>
</gene>
<dbReference type="InterPro" id="IPR010982">
    <property type="entry name" value="Lambda_DNA-bd_dom_sf"/>
</dbReference>
<comment type="caution">
    <text evidence="2">The sequence shown here is derived from an EMBL/GenBank/DDBJ whole genome shotgun (WGS) entry which is preliminary data.</text>
</comment>
<name>A0A0T6LSU4_WENVI</name>
<dbReference type="EMBL" id="LLZU01000016">
    <property type="protein sequence ID" value="KRV49017.1"/>
    <property type="molecule type" value="Genomic_DNA"/>
</dbReference>
<feature type="domain" description="HTH cro/C1-type" evidence="1">
    <location>
        <begin position="29"/>
        <end position="62"/>
    </location>
</feature>
<dbReference type="GO" id="GO:0003677">
    <property type="term" value="F:DNA binding"/>
    <property type="evidence" value="ECO:0007669"/>
    <property type="project" value="UniProtKB-KW"/>
</dbReference>
<dbReference type="eggNOG" id="COG1476">
    <property type="taxonomic scope" value="Bacteria"/>
</dbReference>
<reference evidence="2 3" key="1">
    <citation type="submission" date="2015-10" db="EMBL/GenBank/DDBJ databases">
        <title>Draft genome sequence of pyrrolomycin-producing Streptomyces vitaminophilus.</title>
        <authorList>
            <person name="Graham D.E."/>
            <person name="Mahan K.M."/>
            <person name="Klingeman D.M."/>
            <person name="Hettich R.L."/>
            <person name="Parry R.J."/>
        </authorList>
    </citation>
    <scope>NUCLEOTIDE SEQUENCE [LARGE SCALE GENOMIC DNA]</scope>
    <source>
        <strain evidence="2 3">ATCC 31673</strain>
    </source>
</reference>
<dbReference type="RefSeq" id="WP_018384851.1">
    <property type="nucleotide sequence ID" value="NZ_LLZU01000016.1"/>
</dbReference>
<keyword evidence="2" id="KW-0238">DNA-binding</keyword>
<dbReference type="Proteomes" id="UP000050867">
    <property type="component" value="Unassembled WGS sequence"/>
</dbReference>